<keyword evidence="10" id="KW-1185">Reference proteome</keyword>
<gene>
    <name evidence="9" type="ORF">AAAT05_08335</name>
</gene>
<evidence type="ECO:0000313" key="9">
    <source>
        <dbReference type="EMBL" id="MEQ2638347.1"/>
    </source>
</evidence>
<dbReference type="Pfam" id="PF24558">
    <property type="entry name" value="DUF7604"/>
    <property type="match status" value="1"/>
</dbReference>
<keyword evidence="6" id="KW-1133">Transmembrane helix</keyword>
<dbReference type="Gene3D" id="3.40.50.410">
    <property type="entry name" value="von Willebrand factor, type A domain"/>
    <property type="match status" value="1"/>
</dbReference>
<evidence type="ECO:0000313" key="10">
    <source>
        <dbReference type="Proteomes" id="UP001478817"/>
    </source>
</evidence>
<comment type="caution">
    <text evidence="9">The sequence shown here is derived from an EMBL/GenBank/DDBJ whole genome shotgun (WGS) entry which is preliminary data.</text>
</comment>
<dbReference type="CDD" id="cd00222">
    <property type="entry name" value="CollagenBindB"/>
    <property type="match status" value="1"/>
</dbReference>
<keyword evidence="3" id="KW-0732">Signal</keyword>
<protein>
    <submittedName>
        <fullName evidence="9">FctA domain-containing protein</fullName>
    </submittedName>
</protein>
<dbReference type="InterPro" id="IPR055384">
    <property type="entry name" value="DUF7604"/>
</dbReference>
<feature type="domain" description="Gram-positive cocci surface proteins LPxTG" evidence="8">
    <location>
        <begin position="923"/>
        <end position="958"/>
    </location>
</feature>
<dbReference type="PROSITE" id="PS50234">
    <property type="entry name" value="VWFA"/>
    <property type="match status" value="1"/>
</dbReference>
<dbReference type="Gene3D" id="2.60.40.3050">
    <property type="match status" value="4"/>
</dbReference>
<evidence type="ECO:0000259" key="7">
    <source>
        <dbReference type="PROSITE" id="PS50234"/>
    </source>
</evidence>
<keyword evidence="6" id="KW-0812">Transmembrane</keyword>
<proteinExistence type="predicted"/>
<dbReference type="Gene3D" id="2.60.40.1140">
    <property type="entry name" value="Collagen-binding surface protein Cna, B-type domain"/>
    <property type="match status" value="1"/>
</dbReference>
<dbReference type="EMBL" id="JBBNGS010000017">
    <property type="protein sequence ID" value="MEQ2638347.1"/>
    <property type="molecule type" value="Genomic_DNA"/>
</dbReference>
<dbReference type="CDD" id="cd00198">
    <property type="entry name" value="vWFA"/>
    <property type="match status" value="1"/>
</dbReference>
<dbReference type="InterPro" id="IPR008454">
    <property type="entry name" value="Collagen-bd_Cna-like_B-typ_dom"/>
</dbReference>
<dbReference type="SUPFAM" id="SSF49478">
    <property type="entry name" value="Cna protein B-type domain"/>
    <property type="match status" value="1"/>
</dbReference>
<dbReference type="InterPro" id="IPR019931">
    <property type="entry name" value="LPXTG_anchor"/>
</dbReference>
<organism evidence="9 10">
    <name type="scientific">Paratractidigestivibacter faecalis</name>
    <dbReference type="NCBI Taxonomy" id="2292441"/>
    <lineage>
        <taxon>Bacteria</taxon>
        <taxon>Bacillati</taxon>
        <taxon>Actinomycetota</taxon>
        <taxon>Coriobacteriia</taxon>
        <taxon>Coriobacteriales</taxon>
        <taxon>Atopobiaceae</taxon>
        <taxon>Paratractidigestivibacter</taxon>
    </lineage>
</organism>
<dbReference type="NCBIfam" id="TIGR03786">
    <property type="entry name" value="strep_pil_rpt"/>
    <property type="match status" value="4"/>
</dbReference>
<keyword evidence="1" id="KW-0134">Cell wall</keyword>
<keyword evidence="2" id="KW-0964">Secreted</keyword>
<feature type="compositionally biased region" description="Basic and acidic residues" evidence="5">
    <location>
        <begin position="11"/>
        <end position="23"/>
    </location>
</feature>
<feature type="domain" description="VWFA" evidence="7">
    <location>
        <begin position="1"/>
        <end position="211"/>
    </location>
</feature>
<dbReference type="InterPro" id="IPR022464">
    <property type="entry name" value="Strep_pil_isopept_link"/>
</dbReference>
<dbReference type="Pfam" id="PF12892">
    <property type="entry name" value="FctA"/>
    <property type="match status" value="4"/>
</dbReference>
<dbReference type="InterPro" id="IPR036465">
    <property type="entry name" value="vWFA_dom_sf"/>
</dbReference>
<evidence type="ECO:0000256" key="6">
    <source>
        <dbReference type="SAM" id="Phobius"/>
    </source>
</evidence>
<name>A0ABV1IHG7_9ACTN</name>
<reference evidence="9 10" key="1">
    <citation type="submission" date="2024-04" db="EMBL/GenBank/DDBJ databases">
        <title>Human intestinal bacterial collection.</title>
        <authorList>
            <person name="Pauvert C."/>
            <person name="Hitch T.C.A."/>
            <person name="Clavel T."/>
        </authorList>
    </citation>
    <scope>NUCLEOTIDE SEQUENCE [LARGE SCALE GENOMIC DNA]</scope>
    <source>
        <strain evidence="9 10">CLA-AA-H197</strain>
    </source>
</reference>
<keyword evidence="6" id="KW-0472">Membrane</keyword>
<keyword evidence="4" id="KW-0572">Peptidoglycan-anchor</keyword>
<evidence type="ECO:0000256" key="4">
    <source>
        <dbReference type="ARBA" id="ARBA00023088"/>
    </source>
</evidence>
<dbReference type="NCBIfam" id="TIGR01167">
    <property type="entry name" value="LPXTG_anchor"/>
    <property type="match status" value="1"/>
</dbReference>
<accession>A0ABV1IHG7</accession>
<evidence type="ECO:0000256" key="2">
    <source>
        <dbReference type="ARBA" id="ARBA00022525"/>
    </source>
</evidence>
<dbReference type="Proteomes" id="UP001478817">
    <property type="component" value="Unassembled WGS sequence"/>
</dbReference>
<dbReference type="RefSeq" id="WP_349183059.1">
    <property type="nucleotide sequence ID" value="NZ_JBBNGS010000017.1"/>
</dbReference>
<dbReference type="InterPro" id="IPR038174">
    <property type="entry name" value="Strep_pil_link_sf"/>
</dbReference>
<dbReference type="SUPFAM" id="SSF53300">
    <property type="entry name" value="vWA-like"/>
    <property type="match status" value="1"/>
</dbReference>
<evidence type="ECO:0000256" key="1">
    <source>
        <dbReference type="ARBA" id="ARBA00022512"/>
    </source>
</evidence>
<evidence type="ECO:0000256" key="3">
    <source>
        <dbReference type="ARBA" id="ARBA00022729"/>
    </source>
</evidence>
<evidence type="ECO:0000256" key="5">
    <source>
        <dbReference type="SAM" id="MobiDB-lite"/>
    </source>
</evidence>
<evidence type="ECO:0000259" key="8">
    <source>
        <dbReference type="PROSITE" id="PS50847"/>
    </source>
</evidence>
<dbReference type="InterPro" id="IPR002035">
    <property type="entry name" value="VWF_A"/>
</dbReference>
<dbReference type="Pfam" id="PF05738">
    <property type="entry name" value="Cna_B"/>
    <property type="match status" value="1"/>
</dbReference>
<feature type="transmembrane region" description="Helical" evidence="6">
    <location>
        <begin position="933"/>
        <end position="953"/>
    </location>
</feature>
<dbReference type="SMART" id="SM00327">
    <property type="entry name" value="VWA"/>
    <property type="match status" value="1"/>
</dbReference>
<dbReference type="Pfam" id="PF13519">
    <property type="entry name" value="VWA_2"/>
    <property type="match status" value="1"/>
</dbReference>
<sequence>MVMDTSGSMDFRMDKDKDARPGESRLDYAKTAANDLVNSVVKDGNDDVRVAVVSFSNDAQTVVGYTSDKGELRRGIDALGADDGTNWEAGLAAANGLTARDGAKKYVVFLSDGEPTYRYETVEYWLFGWHTKTVVAGSGRYYEQANFDHAVAEAKKRGDTTLFSVAVGSTDKVTTRMSAFQQEATGSTNGYYTATSPEELERAFASISQQISRSAQYTNVTVIDRLTDYVDFAGANGSVRVTAKDASGNEVTLSPDDYTVTVDPATKTARLSFRQGADGKAGFVLAEGVTYTMSFDVVPTQAAYDAAAAAGQTTMLPTNAEGKLSYSVVNDVNGVQTVVAGSDQAYDPQTIQVPVNTVAIQKTWVGGTVRPDSVTVKLLRDGEQYKTVVLTAANGYKADVVVPAGLGDITWSVQEADVPAGYTASYGDAVTGSGTLSVTNTYSVSSVKVSGKESLSGHKTLTGRDLKAGEFSFQLKDAQGKPVQTVTNDESGNFHFDDLTFDEPGTYTYTVSEDTSSLPAGVSAVTTGSKAVTIDVTDNGDGTLSADVRKDALEFENSYEADAAMVQLSFAKTLSGRPTALAAGEFQFQLKDEQGSVVATVSNDAAGNVKFPRIPFGEAGTYTYKVSEVAGSAAGITYDADVRTVTIKVADDGKGSLVAETSVDGDTTFANTYKAAPVSYGVTQDVKVSKTLTGRDLRAGEFAFELVENGKVVATAHNDAEGNVNFDALEYNEAGTHTYVVREAKGSLGGVTYDASEHVVTVSVTDDGSGRLSAKATSADGQIVFKNSYSAAPASITFGGTKVLTGAELAAGQFAFQLKDAQGNVVATATNAADGSLVFEPVSLGAAGEYHLTLSEVNDAQDNVTYDDHVYQLDVTVADDGEGNLYVASYTVDGGTDLPVFENAYVAPVVPSEPAAPQAPVAVPNTGDATSPALPLAIGVCALAAACAALLLVRRNNR</sequence>
<dbReference type="PROSITE" id="PS50847">
    <property type="entry name" value="GRAM_POS_ANCHORING"/>
    <property type="match status" value="1"/>
</dbReference>
<feature type="region of interest" description="Disordered" evidence="5">
    <location>
        <begin position="1"/>
        <end position="23"/>
    </location>
</feature>